<evidence type="ECO:0000313" key="3">
    <source>
        <dbReference type="Proteomes" id="UP000198287"/>
    </source>
</evidence>
<evidence type="ECO:0000313" key="2">
    <source>
        <dbReference type="EMBL" id="OXA63514.1"/>
    </source>
</evidence>
<feature type="transmembrane region" description="Helical" evidence="1">
    <location>
        <begin position="49"/>
        <end position="70"/>
    </location>
</feature>
<keyword evidence="1" id="KW-1133">Transmembrane helix</keyword>
<keyword evidence="1" id="KW-0812">Transmembrane</keyword>
<dbReference type="OrthoDB" id="8297494at2759"/>
<name>A0A226F273_FOLCA</name>
<keyword evidence="1" id="KW-0472">Membrane</keyword>
<reference evidence="2 3" key="1">
    <citation type="submission" date="2015-12" db="EMBL/GenBank/DDBJ databases">
        <title>The genome of Folsomia candida.</title>
        <authorList>
            <person name="Faddeeva A."/>
            <person name="Derks M.F."/>
            <person name="Anvar Y."/>
            <person name="Smit S."/>
            <person name="Van Straalen N."/>
            <person name="Roelofs D."/>
        </authorList>
    </citation>
    <scope>NUCLEOTIDE SEQUENCE [LARGE SCALE GENOMIC DNA]</scope>
    <source>
        <strain evidence="2 3">VU population</strain>
        <tissue evidence="2">Whole body</tissue>
    </source>
</reference>
<proteinExistence type="predicted"/>
<feature type="transmembrane region" description="Helical" evidence="1">
    <location>
        <begin position="132"/>
        <end position="155"/>
    </location>
</feature>
<dbReference type="AlphaFoldDB" id="A0A226F273"/>
<protein>
    <recommendedName>
        <fullName evidence="4">Odorant receptor</fullName>
    </recommendedName>
</protein>
<comment type="caution">
    <text evidence="2">The sequence shown here is derived from an EMBL/GenBank/DDBJ whole genome shotgun (WGS) entry which is preliminary data.</text>
</comment>
<dbReference type="Proteomes" id="UP000198287">
    <property type="component" value="Unassembled WGS sequence"/>
</dbReference>
<keyword evidence="3" id="KW-1185">Reference proteome</keyword>
<organism evidence="2 3">
    <name type="scientific">Folsomia candida</name>
    <name type="common">Springtail</name>
    <dbReference type="NCBI Taxonomy" id="158441"/>
    <lineage>
        <taxon>Eukaryota</taxon>
        <taxon>Metazoa</taxon>
        <taxon>Ecdysozoa</taxon>
        <taxon>Arthropoda</taxon>
        <taxon>Hexapoda</taxon>
        <taxon>Collembola</taxon>
        <taxon>Entomobryomorpha</taxon>
        <taxon>Isotomoidea</taxon>
        <taxon>Isotomidae</taxon>
        <taxon>Proisotominae</taxon>
        <taxon>Folsomia</taxon>
    </lineage>
</organism>
<feature type="transmembrane region" description="Helical" evidence="1">
    <location>
        <begin position="76"/>
        <end position="95"/>
    </location>
</feature>
<evidence type="ECO:0008006" key="4">
    <source>
        <dbReference type="Google" id="ProtNLM"/>
    </source>
</evidence>
<gene>
    <name evidence="2" type="ORF">Fcan01_00131</name>
</gene>
<feature type="transmembrane region" description="Helical" evidence="1">
    <location>
        <begin position="283"/>
        <end position="313"/>
    </location>
</feature>
<feature type="transmembrane region" description="Helical" evidence="1">
    <location>
        <begin position="175"/>
        <end position="196"/>
    </location>
</feature>
<sequence>MYSTEFLPYIVRHYRRCRKVFKYYPFRFNPELNRFVKDSNPYGERMFKLLLLVMLAYSGTTSCCLIFGSLSMAKKVQGVVFSLMYVLITVCTWNYDLDKSQIQVINSCLNFEDNIMEGEAHLPRSLQTKAMLLFYFILDHSFYLLPFGVFGLILINPCTPPFILSTWGRCSEIRWDGWIIIVPLVELYLSMCFFYIGTDRIVYNLFAGISSILNYFQLLERKILEAVSLTDYELCVSAFRRIQLIEKLMNAFLREKIVPTLVFSIPALQVVTQYVTITMHENIAMPVFLIFPLILVDAIANNILVFTLASWVFNASTKSLKKLDRTTVQHLRKTTIRKQLKSCAILKIKFGSNFIDNGTPLVIQNFCLNQTVSLMLIKSGRSNIHMY</sequence>
<dbReference type="EMBL" id="LNIX01000001">
    <property type="protein sequence ID" value="OXA63514.1"/>
    <property type="molecule type" value="Genomic_DNA"/>
</dbReference>
<accession>A0A226F273</accession>
<evidence type="ECO:0000256" key="1">
    <source>
        <dbReference type="SAM" id="Phobius"/>
    </source>
</evidence>
<feature type="transmembrane region" description="Helical" evidence="1">
    <location>
        <begin position="257"/>
        <end position="277"/>
    </location>
</feature>